<proteinExistence type="predicted"/>
<dbReference type="Proteomes" id="UP001501237">
    <property type="component" value="Unassembled WGS sequence"/>
</dbReference>
<protein>
    <submittedName>
        <fullName evidence="1">Uncharacterized protein</fullName>
    </submittedName>
</protein>
<gene>
    <name evidence="1" type="ORF">GCM10010468_08480</name>
</gene>
<sequence>MIDAAIARAGLMIVQASGLDDLDQALERLDAVLSEAADPTACLHLMASAAQTRFRLTGSAADLGRCNRYLEELLLLYAPGDPRRPATEAWLGLNLADEPGSRERAIRLLARARRTAADLPPEIADRLPWTLGRLLAEAADTVLGPLSGPAAAGALTEVALILADDAGPVPEDRLAVLTALAETVPAEDVHGAAARGLSSLVDGADGGAWLDRATAALTPDDPLYAALMAARGTHFARRGRAGDAAALVRAERCYRAAVRLPVRAGVGVLRAANLVVRARRESRTDLADRAISTLESVLAALSTTDLWHPRALRAAGEAWTVRGTLCGVPAEIVRGCQLIIAAAEATPLAHPDRPELLAAAIRAQDVLATRSRP</sequence>
<keyword evidence="2" id="KW-1185">Reference proteome</keyword>
<accession>A0ABP6Q001</accession>
<dbReference type="RefSeq" id="WP_344822329.1">
    <property type="nucleotide sequence ID" value="NZ_BAAAUV010000002.1"/>
</dbReference>
<reference evidence="2" key="1">
    <citation type="journal article" date="2019" name="Int. J. Syst. Evol. Microbiol.">
        <title>The Global Catalogue of Microorganisms (GCM) 10K type strain sequencing project: providing services to taxonomists for standard genome sequencing and annotation.</title>
        <authorList>
            <consortium name="The Broad Institute Genomics Platform"/>
            <consortium name="The Broad Institute Genome Sequencing Center for Infectious Disease"/>
            <person name="Wu L."/>
            <person name="Ma J."/>
        </authorList>
    </citation>
    <scope>NUCLEOTIDE SEQUENCE [LARGE SCALE GENOMIC DNA]</scope>
    <source>
        <strain evidence="2">JCM 9377</strain>
    </source>
</reference>
<organism evidence="1 2">
    <name type="scientific">Actinocorallia longicatena</name>
    <dbReference type="NCBI Taxonomy" id="111803"/>
    <lineage>
        <taxon>Bacteria</taxon>
        <taxon>Bacillati</taxon>
        <taxon>Actinomycetota</taxon>
        <taxon>Actinomycetes</taxon>
        <taxon>Streptosporangiales</taxon>
        <taxon>Thermomonosporaceae</taxon>
        <taxon>Actinocorallia</taxon>
    </lineage>
</organism>
<comment type="caution">
    <text evidence="1">The sequence shown here is derived from an EMBL/GenBank/DDBJ whole genome shotgun (WGS) entry which is preliminary data.</text>
</comment>
<evidence type="ECO:0000313" key="2">
    <source>
        <dbReference type="Proteomes" id="UP001501237"/>
    </source>
</evidence>
<evidence type="ECO:0000313" key="1">
    <source>
        <dbReference type="EMBL" id="GAA3197368.1"/>
    </source>
</evidence>
<dbReference type="EMBL" id="BAAAUV010000002">
    <property type="protein sequence ID" value="GAA3197368.1"/>
    <property type="molecule type" value="Genomic_DNA"/>
</dbReference>
<name>A0ABP6Q001_9ACTN</name>